<dbReference type="Proteomes" id="UP000389128">
    <property type="component" value="Unassembled WGS sequence"/>
</dbReference>
<dbReference type="AlphaFoldDB" id="A0A6C2CL27"/>
<sequence length="159" mass="18148">MHTLIFTCLGLLALAIICWQAWRERVTEKQRIPPDWEASLVRMSNEQMHGRHREVRESVLQACQRLECYPARSRVAPHVRVRLAVLLARDPVYTEVVRAIRTACAAEPAVSEMALCVGMRQYLLEDIRQCMAIAEHFGQIRRQAQAGDSLVIASFHPTT</sequence>
<evidence type="ECO:0000313" key="1">
    <source>
        <dbReference type="EMBL" id="TYC54834.1"/>
    </source>
</evidence>
<protein>
    <submittedName>
        <fullName evidence="1">Uncharacterized protein</fullName>
    </submittedName>
</protein>
<name>A0A6C2CL27_9RHOO</name>
<comment type="caution">
    <text evidence="1">The sequence shown here is derived from an EMBL/GenBank/DDBJ whole genome shotgun (WGS) entry which is preliminary data.</text>
</comment>
<evidence type="ECO:0000313" key="2">
    <source>
        <dbReference type="Proteomes" id="UP000389128"/>
    </source>
</evidence>
<keyword evidence="2" id="KW-1185">Reference proteome</keyword>
<accession>A0A6C2CL27</accession>
<proteinExistence type="predicted"/>
<gene>
    <name evidence="1" type="ORF">ETQ85_16850</name>
</gene>
<reference evidence="1 2" key="1">
    <citation type="submission" date="2019-01" db="EMBL/GenBank/DDBJ databases">
        <title>Zoogloea oleivorans genome sequencing and assembly.</title>
        <authorList>
            <person name="Tancsics A."/>
            <person name="Farkas M."/>
            <person name="Kriszt B."/>
            <person name="Maroti G."/>
            <person name="Horvath B."/>
        </authorList>
    </citation>
    <scope>NUCLEOTIDE SEQUENCE [LARGE SCALE GENOMIC DNA]</scope>
    <source>
        <strain evidence="1 2">Buc</strain>
    </source>
</reference>
<dbReference type="EMBL" id="SDKK01000016">
    <property type="protein sequence ID" value="TYC54834.1"/>
    <property type="molecule type" value="Genomic_DNA"/>
</dbReference>
<organism evidence="1 2">
    <name type="scientific">Zoogloea oleivorans</name>
    <dbReference type="NCBI Taxonomy" id="1552750"/>
    <lineage>
        <taxon>Bacteria</taxon>
        <taxon>Pseudomonadati</taxon>
        <taxon>Pseudomonadota</taxon>
        <taxon>Betaproteobacteria</taxon>
        <taxon>Rhodocyclales</taxon>
        <taxon>Zoogloeaceae</taxon>
        <taxon>Zoogloea</taxon>
    </lineage>
</organism>
<dbReference type="OrthoDB" id="9180952at2"/>
<dbReference type="RefSeq" id="WP_148580251.1">
    <property type="nucleotide sequence ID" value="NZ_JAVEUW010000027.1"/>
</dbReference>